<protein>
    <submittedName>
        <fullName evidence="4">NAD(P)-binding protein</fullName>
    </submittedName>
</protein>
<accession>A0A5C3KK72</accession>
<dbReference type="Proteomes" id="UP000307440">
    <property type="component" value="Unassembled WGS sequence"/>
</dbReference>
<dbReference type="Gene3D" id="3.40.50.720">
    <property type="entry name" value="NAD(P)-binding Rossmann-like Domain"/>
    <property type="match status" value="1"/>
</dbReference>
<name>A0A5C3KK72_COPMA</name>
<dbReference type="PROSITE" id="PS00061">
    <property type="entry name" value="ADH_SHORT"/>
    <property type="match status" value="1"/>
</dbReference>
<evidence type="ECO:0000256" key="1">
    <source>
        <dbReference type="ARBA" id="ARBA00006484"/>
    </source>
</evidence>
<dbReference type="STRING" id="230819.A0A5C3KK72"/>
<dbReference type="InterPro" id="IPR036291">
    <property type="entry name" value="NAD(P)-bd_dom_sf"/>
</dbReference>
<reference evidence="4 5" key="1">
    <citation type="journal article" date="2019" name="Nat. Ecol. Evol.">
        <title>Megaphylogeny resolves global patterns of mushroom evolution.</title>
        <authorList>
            <person name="Varga T."/>
            <person name="Krizsan K."/>
            <person name="Foldi C."/>
            <person name="Dima B."/>
            <person name="Sanchez-Garcia M."/>
            <person name="Sanchez-Ramirez S."/>
            <person name="Szollosi G.J."/>
            <person name="Szarkandi J.G."/>
            <person name="Papp V."/>
            <person name="Albert L."/>
            <person name="Andreopoulos W."/>
            <person name="Angelini C."/>
            <person name="Antonin V."/>
            <person name="Barry K.W."/>
            <person name="Bougher N.L."/>
            <person name="Buchanan P."/>
            <person name="Buyck B."/>
            <person name="Bense V."/>
            <person name="Catcheside P."/>
            <person name="Chovatia M."/>
            <person name="Cooper J."/>
            <person name="Damon W."/>
            <person name="Desjardin D."/>
            <person name="Finy P."/>
            <person name="Geml J."/>
            <person name="Haridas S."/>
            <person name="Hughes K."/>
            <person name="Justo A."/>
            <person name="Karasinski D."/>
            <person name="Kautmanova I."/>
            <person name="Kiss B."/>
            <person name="Kocsube S."/>
            <person name="Kotiranta H."/>
            <person name="LaButti K.M."/>
            <person name="Lechner B.E."/>
            <person name="Liimatainen K."/>
            <person name="Lipzen A."/>
            <person name="Lukacs Z."/>
            <person name="Mihaltcheva S."/>
            <person name="Morgado L.N."/>
            <person name="Niskanen T."/>
            <person name="Noordeloos M.E."/>
            <person name="Ohm R.A."/>
            <person name="Ortiz-Santana B."/>
            <person name="Ovrebo C."/>
            <person name="Racz N."/>
            <person name="Riley R."/>
            <person name="Savchenko A."/>
            <person name="Shiryaev A."/>
            <person name="Soop K."/>
            <person name="Spirin V."/>
            <person name="Szebenyi C."/>
            <person name="Tomsovsky M."/>
            <person name="Tulloss R.E."/>
            <person name="Uehling J."/>
            <person name="Grigoriev I.V."/>
            <person name="Vagvolgyi C."/>
            <person name="Papp T."/>
            <person name="Martin F.M."/>
            <person name="Miettinen O."/>
            <person name="Hibbett D.S."/>
            <person name="Nagy L.G."/>
        </authorList>
    </citation>
    <scope>NUCLEOTIDE SEQUENCE [LARGE SCALE GENOMIC DNA]</scope>
    <source>
        <strain evidence="4 5">CBS 121175</strain>
    </source>
</reference>
<dbReference type="PRINTS" id="PR00081">
    <property type="entry name" value="GDHRDH"/>
</dbReference>
<dbReference type="SUPFAM" id="SSF51735">
    <property type="entry name" value="NAD(P)-binding Rossmann-fold domains"/>
    <property type="match status" value="1"/>
</dbReference>
<evidence type="ECO:0000313" key="4">
    <source>
        <dbReference type="EMBL" id="TFK20283.1"/>
    </source>
</evidence>
<dbReference type="GO" id="GO:0016491">
    <property type="term" value="F:oxidoreductase activity"/>
    <property type="evidence" value="ECO:0007669"/>
    <property type="project" value="UniProtKB-KW"/>
</dbReference>
<keyword evidence="3" id="KW-0560">Oxidoreductase</keyword>
<dbReference type="EMBL" id="ML210305">
    <property type="protein sequence ID" value="TFK20283.1"/>
    <property type="molecule type" value="Genomic_DNA"/>
</dbReference>
<evidence type="ECO:0000256" key="2">
    <source>
        <dbReference type="ARBA" id="ARBA00022857"/>
    </source>
</evidence>
<evidence type="ECO:0000313" key="5">
    <source>
        <dbReference type="Proteomes" id="UP000307440"/>
    </source>
</evidence>
<evidence type="ECO:0000256" key="3">
    <source>
        <dbReference type="ARBA" id="ARBA00023002"/>
    </source>
</evidence>
<dbReference type="PANTHER" id="PTHR44169">
    <property type="entry name" value="NADPH-DEPENDENT 1-ACYLDIHYDROXYACETONE PHOSPHATE REDUCTASE"/>
    <property type="match status" value="1"/>
</dbReference>
<dbReference type="PANTHER" id="PTHR44169:SF6">
    <property type="entry name" value="NADPH-DEPENDENT 1-ACYLDIHYDROXYACETONE PHOSPHATE REDUCTASE"/>
    <property type="match status" value="1"/>
</dbReference>
<organism evidence="4 5">
    <name type="scientific">Coprinopsis marcescibilis</name>
    <name type="common">Agaric fungus</name>
    <name type="synonym">Psathyrella marcescibilis</name>
    <dbReference type="NCBI Taxonomy" id="230819"/>
    <lineage>
        <taxon>Eukaryota</taxon>
        <taxon>Fungi</taxon>
        <taxon>Dikarya</taxon>
        <taxon>Basidiomycota</taxon>
        <taxon>Agaricomycotina</taxon>
        <taxon>Agaricomycetes</taxon>
        <taxon>Agaricomycetidae</taxon>
        <taxon>Agaricales</taxon>
        <taxon>Agaricineae</taxon>
        <taxon>Psathyrellaceae</taxon>
        <taxon>Coprinopsis</taxon>
    </lineage>
</organism>
<gene>
    <name evidence="4" type="ORF">FA15DRAFT_682601</name>
</gene>
<keyword evidence="5" id="KW-1185">Reference proteome</keyword>
<comment type="similarity">
    <text evidence="1">Belongs to the short-chain dehydrogenases/reductases (SDR) family.</text>
</comment>
<dbReference type="InterPro" id="IPR020904">
    <property type="entry name" value="Sc_DH/Rdtase_CS"/>
</dbReference>
<dbReference type="InterPro" id="IPR002347">
    <property type="entry name" value="SDR_fam"/>
</dbReference>
<dbReference type="Pfam" id="PF00106">
    <property type="entry name" value="adh_short"/>
    <property type="match status" value="1"/>
</dbReference>
<keyword evidence="2" id="KW-0521">NADP</keyword>
<proteinExistence type="inferred from homology"/>
<sequence length="259" mass="28477">MASIQNFKCILVTGATSGIGRELARNIARLPHKPRVVAVGRRKERLAELKTEGLETIQFDTDTGESGISSFVNQALARYPDIDCILLGAGMQRNLNLRKPASIDIHGFNTNYTAIVLTIIRFLPHFLKLGETGIITITSGLSIVPAVWAPNYSATKAALHSFTGSLRVQMKDTNVKVVEIVPPLVESELHNAEGTTSRLAGSWVPLDKFTDTCMDGLKGGLETICYDNQASKGQYEKFEKGKETIMAESYKWFQEATKN</sequence>
<dbReference type="AlphaFoldDB" id="A0A5C3KK72"/>
<dbReference type="OrthoDB" id="37659at2759"/>